<dbReference type="EMBL" id="KN831788">
    <property type="protein sequence ID" value="KIM38784.1"/>
    <property type="molecule type" value="Genomic_DNA"/>
</dbReference>
<feature type="compositionally biased region" description="Basic and acidic residues" evidence="1">
    <location>
        <begin position="41"/>
        <end position="52"/>
    </location>
</feature>
<protein>
    <submittedName>
        <fullName evidence="2">Uncharacterized protein</fullName>
    </submittedName>
</protein>
<name>A0A0C3C3D3_HEBCY</name>
<feature type="compositionally biased region" description="Basic residues" evidence="1">
    <location>
        <begin position="117"/>
        <end position="129"/>
    </location>
</feature>
<evidence type="ECO:0000313" key="3">
    <source>
        <dbReference type="Proteomes" id="UP000053424"/>
    </source>
</evidence>
<feature type="region of interest" description="Disordered" evidence="1">
    <location>
        <begin position="109"/>
        <end position="173"/>
    </location>
</feature>
<feature type="region of interest" description="Disordered" evidence="1">
    <location>
        <begin position="41"/>
        <end position="94"/>
    </location>
</feature>
<proteinExistence type="predicted"/>
<dbReference type="HOGENOM" id="CLU_746089_0_0_1"/>
<organism evidence="2 3">
    <name type="scientific">Hebeloma cylindrosporum</name>
    <dbReference type="NCBI Taxonomy" id="76867"/>
    <lineage>
        <taxon>Eukaryota</taxon>
        <taxon>Fungi</taxon>
        <taxon>Dikarya</taxon>
        <taxon>Basidiomycota</taxon>
        <taxon>Agaricomycotina</taxon>
        <taxon>Agaricomycetes</taxon>
        <taxon>Agaricomycetidae</taxon>
        <taxon>Agaricales</taxon>
        <taxon>Agaricineae</taxon>
        <taxon>Hymenogastraceae</taxon>
        <taxon>Hebeloma</taxon>
    </lineage>
</organism>
<keyword evidence="3" id="KW-1185">Reference proteome</keyword>
<feature type="compositionally biased region" description="Acidic residues" evidence="1">
    <location>
        <begin position="77"/>
        <end position="94"/>
    </location>
</feature>
<dbReference type="AlphaFoldDB" id="A0A0C3C3D3"/>
<evidence type="ECO:0000256" key="1">
    <source>
        <dbReference type="SAM" id="MobiDB-lite"/>
    </source>
</evidence>
<feature type="compositionally biased region" description="Basic and acidic residues" evidence="1">
    <location>
        <begin position="151"/>
        <end position="163"/>
    </location>
</feature>
<sequence length="371" mass="42066">MKVKPIPHAMPKAMPKLTALNPIQQTRIPTAEMERMLMADKPPAHLERRLASLEEEMDAEEEPHSSRAGLKRKRTPEDDEDYMQEDEGEGEYEEERQMKMKIKMKKKGWEADVSKQQKARPTGKMKVKCCHGNNNEGKLRKQRNAPVPDSDNEKMTKMKESRRAKAQYTSSDREDEVPKDVVLKDAAASAIKHRREKGCATDLYIAQVHNTAAHIQNTEYKNLDTELVQALSDMQDLGMRTLFANEFIKDIAIMLKYANCFSCNASVRCEAVEVFGSLLTSEQRHKLLSMDLFPAFVDPGVAVDDPDVPPVARGENFCVMDMITMGSVNYEALKERLESTIKMAQLLMGIKEGKDELEKGKSKDEAIEIDE</sequence>
<reference evidence="3" key="2">
    <citation type="submission" date="2015-01" db="EMBL/GenBank/DDBJ databases">
        <title>Evolutionary Origins and Diversification of the Mycorrhizal Mutualists.</title>
        <authorList>
            <consortium name="DOE Joint Genome Institute"/>
            <consortium name="Mycorrhizal Genomics Consortium"/>
            <person name="Kohler A."/>
            <person name="Kuo A."/>
            <person name="Nagy L.G."/>
            <person name="Floudas D."/>
            <person name="Copeland A."/>
            <person name="Barry K.W."/>
            <person name="Cichocki N."/>
            <person name="Veneault-Fourrey C."/>
            <person name="LaButti K."/>
            <person name="Lindquist E.A."/>
            <person name="Lipzen A."/>
            <person name="Lundell T."/>
            <person name="Morin E."/>
            <person name="Murat C."/>
            <person name="Riley R."/>
            <person name="Ohm R."/>
            <person name="Sun H."/>
            <person name="Tunlid A."/>
            <person name="Henrissat B."/>
            <person name="Grigoriev I.V."/>
            <person name="Hibbett D.S."/>
            <person name="Martin F."/>
        </authorList>
    </citation>
    <scope>NUCLEOTIDE SEQUENCE [LARGE SCALE GENOMIC DNA]</scope>
    <source>
        <strain evidence="3">h7</strain>
    </source>
</reference>
<gene>
    <name evidence="2" type="ORF">M413DRAFT_29737</name>
</gene>
<reference evidence="2 3" key="1">
    <citation type="submission" date="2014-04" db="EMBL/GenBank/DDBJ databases">
        <authorList>
            <consortium name="DOE Joint Genome Institute"/>
            <person name="Kuo A."/>
            <person name="Gay G."/>
            <person name="Dore J."/>
            <person name="Kohler A."/>
            <person name="Nagy L.G."/>
            <person name="Floudas D."/>
            <person name="Copeland A."/>
            <person name="Barry K.W."/>
            <person name="Cichocki N."/>
            <person name="Veneault-Fourrey C."/>
            <person name="LaButti K."/>
            <person name="Lindquist E.A."/>
            <person name="Lipzen A."/>
            <person name="Lundell T."/>
            <person name="Morin E."/>
            <person name="Murat C."/>
            <person name="Sun H."/>
            <person name="Tunlid A."/>
            <person name="Henrissat B."/>
            <person name="Grigoriev I.V."/>
            <person name="Hibbett D.S."/>
            <person name="Martin F."/>
            <person name="Nordberg H.P."/>
            <person name="Cantor M.N."/>
            <person name="Hua S.X."/>
        </authorList>
    </citation>
    <scope>NUCLEOTIDE SEQUENCE [LARGE SCALE GENOMIC DNA]</scope>
    <source>
        <strain evidence="3">h7</strain>
    </source>
</reference>
<dbReference type="Proteomes" id="UP000053424">
    <property type="component" value="Unassembled WGS sequence"/>
</dbReference>
<evidence type="ECO:0000313" key="2">
    <source>
        <dbReference type="EMBL" id="KIM38784.1"/>
    </source>
</evidence>
<accession>A0A0C3C3D3</accession>